<protein>
    <submittedName>
        <fullName evidence="1">Uncharacterized protein</fullName>
    </submittedName>
</protein>
<proteinExistence type="predicted"/>
<organism evidence="1 2">
    <name type="scientific">Anopheles melas</name>
    <dbReference type="NCBI Taxonomy" id="34690"/>
    <lineage>
        <taxon>Eukaryota</taxon>
        <taxon>Metazoa</taxon>
        <taxon>Ecdysozoa</taxon>
        <taxon>Arthropoda</taxon>
        <taxon>Hexapoda</taxon>
        <taxon>Insecta</taxon>
        <taxon>Pterygota</taxon>
        <taxon>Neoptera</taxon>
        <taxon>Endopterygota</taxon>
        <taxon>Diptera</taxon>
        <taxon>Nematocera</taxon>
        <taxon>Culicoidea</taxon>
        <taxon>Culicidae</taxon>
        <taxon>Anophelinae</taxon>
        <taxon>Anopheles</taxon>
    </lineage>
</organism>
<evidence type="ECO:0000313" key="1">
    <source>
        <dbReference type="EnsemblMetazoa" id="AMEC002083-PA"/>
    </source>
</evidence>
<dbReference type="Proteomes" id="UP000075902">
    <property type="component" value="Unassembled WGS sequence"/>
</dbReference>
<dbReference type="VEuPathDB" id="VectorBase:AMEC002083"/>
<accession>A0A182TGV6</accession>
<name>A0A182TGV6_9DIPT</name>
<sequence>MNRSYSMYSCGAFCAFIFSSYLTSNIRIGLNHQQKTRFTADSTLPLHTISACRFVSVSVSPISRIVSSSRRYCPMLAASVECCESVCAPRSLPIGSGAAAPAVVGGAGLVSIGSTTVGTRWLDTAPLLPAVDPPDPDACCSPRCCSNIIEIASSNIEDVMRPVAAFEEVVG</sequence>
<dbReference type="AlphaFoldDB" id="A0A182TGV6"/>
<keyword evidence="2" id="KW-1185">Reference proteome</keyword>
<dbReference type="EnsemblMetazoa" id="AMEC002083-RA">
    <property type="protein sequence ID" value="AMEC002083-PA"/>
    <property type="gene ID" value="AMEC002083"/>
</dbReference>
<reference evidence="2" key="1">
    <citation type="submission" date="2014-01" db="EMBL/GenBank/DDBJ databases">
        <title>The Genome Sequence of Anopheles melas CM1001059_A (V2).</title>
        <authorList>
            <consortium name="The Broad Institute Genomics Platform"/>
            <person name="Neafsey D.E."/>
            <person name="Besansky N."/>
            <person name="Howell P."/>
            <person name="Walton C."/>
            <person name="Young S.K."/>
            <person name="Zeng Q."/>
            <person name="Gargeya S."/>
            <person name="Fitzgerald M."/>
            <person name="Haas B."/>
            <person name="Abouelleil A."/>
            <person name="Allen A.W."/>
            <person name="Alvarado L."/>
            <person name="Arachchi H.M."/>
            <person name="Berlin A.M."/>
            <person name="Chapman S.B."/>
            <person name="Gainer-Dewar J."/>
            <person name="Goldberg J."/>
            <person name="Griggs A."/>
            <person name="Gujja S."/>
            <person name="Hansen M."/>
            <person name="Howarth C."/>
            <person name="Imamovic A."/>
            <person name="Ireland A."/>
            <person name="Larimer J."/>
            <person name="McCowan C."/>
            <person name="Murphy C."/>
            <person name="Pearson M."/>
            <person name="Poon T.W."/>
            <person name="Priest M."/>
            <person name="Roberts A."/>
            <person name="Saif S."/>
            <person name="Shea T."/>
            <person name="Sisk P."/>
            <person name="Sykes S."/>
            <person name="Wortman J."/>
            <person name="Nusbaum C."/>
            <person name="Birren B."/>
        </authorList>
    </citation>
    <scope>NUCLEOTIDE SEQUENCE [LARGE SCALE GENOMIC DNA]</scope>
    <source>
        <strain evidence="2">CM1001059</strain>
    </source>
</reference>
<reference evidence="1" key="2">
    <citation type="submission" date="2020-05" db="UniProtKB">
        <authorList>
            <consortium name="EnsemblMetazoa"/>
        </authorList>
    </citation>
    <scope>IDENTIFICATION</scope>
    <source>
        <strain evidence="1">CM1001059</strain>
    </source>
</reference>
<evidence type="ECO:0000313" key="2">
    <source>
        <dbReference type="Proteomes" id="UP000075902"/>
    </source>
</evidence>